<dbReference type="AlphaFoldDB" id="A0A6G9Y6V7"/>
<feature type="compositionally biased region" description="Pro residues" evidence="1">
    <location>
        <begin position="147"/>
        <end position="158"/>
    </location>
</feature>
<name>A0A6G9Y6V7_9NOCA</name>
<proteinExistence type="predicted"/>
<reference evidence="2 3" key="1">
    <citation type="journal article" date="2019" name="ACS Chem. Biol.">
        <title>Identification and Mobilization of a Cryptic Antibiotic Biosynthesis Gene Locus from a Human-Pathogenic Nocardia Isolate.</title>
        <authorList>
            <person name="Herisse M."/>
            <person name="Ishida K."/>
            <person name="Porter J.L."/>
            <person name="Howden B."/>
            <person name="Hertweck C."/>
            <person name="Stinear T.P."/>
            <person name="Pidot S.J."/>
        </authorList>
    </citation>
    <scope>NUCLEOTIDE SEQUENCE [LARGE SCALE GENOMIC DNA]</scope>
    <source>
        <strain evidence="2 3">AUSMDU00012717</strain>
    </source>
</reference>
<gene>
    <name evidence="2" type="ORF">F5544_04460</name>
</gene>
<dbReference type="EMBL" id="CP046172">
    <property type="protein sequence ID" value="QIS08806.1"/>
    <property type="molecule type" value="Genomic_DNA"/>
</dbReference>
<accession>A0A6G9Y6V7</accession>
<evidence type="ECO:0000313" key="2">
    <source>
        <dbReference type="EMBL" id="QIS08806.1"/>
    </source>
</evidence>
<keyword evidence="3" id="KW-1185">Reference proteome</keyword>
<evidence type="ECO:0008006" key="4">
    <source>
        <dbReference type="Google" id="ProtNLM"/>
    </source>
</evidence>
<sequence>MADLDPLTGNIEQLDASLTRRATASLLGGAVTVEVGADGSLHAIRVTEMGRSLDLDTLLDSVVRLHAVALEDARQSVAVAITRIENDPRLRAQRERTTDTLAQPLPRKPAPEPPAKTAAPQQFTGLAPDPWATPGRKTTPFQGTPQPSAPSPQPPSPQRPQRNTQPADWDEDDEYFERKRRDGWFNDPWRST</sequence>
<evidence type="ECO:0000313" key="3">
    <source>
        <dbReference type="Proteomes" id="UP000503540"/>
    </source>
</evidence>
<dbReference type="RefSeq" id="WP_167471996.1">
    <property type="nucleotide sequence ID" value="NZ_CP046172.1"/>
</dbReference>
<protein>
    <recommendedName>
        <fullName evidence="4">YbaB/EbfC family DNA-binding protein</fullName>
    </recommendedName>
</protein>
<dbReference type="KEGG" id="nah:F5544_04460"/>
<feature type="region of interest" description="Disordered" evidence="1">
    <location>
        <begin position="90"/>
        <end position="192"/>
    </location>
</feature>
<evidence type="ECO:0000256" key="1">
    <source>
        <dbReference type="SAM" id="MobiDB-lite"/>
    </source>
</evidence>
<dbReference type="Proteomes" id="UP000503540">
    <property type="component" value="Chromosome"/>
</dbReference>
<organism evidence="2 3">
    <name type="scientific">Nocardia arthritidis</name>
    <dbReference type="NCBI Taxonomy" id="228602"/>
    <lineage>
        <taxon>Bacteria</taxon>
        <taxon>Bacillati</taxon>
        <taxon>Actinomycetota</taxon>
        <taxon>Actinomycetes</taxon>
        <taxon>Mycobacteriales</taxon>
        <taxon>Nocardiaceae</taxon>
        <taxon>Nocardia</taxon>
    </lineage>
</organism>